<organism evidence="2 3">
    <name type="scientific">Phyllostomus discolor</name>
    <name type="common">pale spear-nosed bat</name>
    <dbReference type="NCBI Taxonomy" id="89673"/>
    <lineage>
        <taxon>Eukaryota</taxon>
        <taxon>Metazoa</taxon>
        <taxon>Chordata</taxon>
        <taxon>Craniata</taxon>
        <taxon>Vertebrata</taxon>
        <taxon>Euteleostomi</taxon>
        <taxon>Mammalia</taxon>
        <taxon>Eutheria</taxon>
        <taxon>Laurasiatheria</taxon>
        <taxon>Chiroptera</taxon>
        <taxon>Yangochiroptera</taxon>
        <taxon>Phyllostomidae</taxon>
        <taxon>Phyllostominae</taxon>
        <taxon>Phyllostomus</taxon>
    </lineage>
</organism>
<reference evidence="2 3" key="1">
    <citation type="journal article" date="2020" name="Nature">
        <title>Six reference-quality genomes reveal evolution of bat adaptations.</title>
        <authorList>
            <person name="Jebb D."/>
            <person name="Huang Z."/>
            <person name="Pippel M."/>
            <person name="Hughes G.M."/>
            <person name="Lavrichenko K."/>
            <person name="Devanna P."/>
            <person name="Winkler S."/>
            <person name="Jermiin L.S."/>
            <person name="Skirmuntt E.C."/>
            <person name="Katzourakis A."/>
            <person name="Burkitt-Gray L."/>
            <person name="Ray D.A."/>
            <person name="Sullivan K.A.M."/>
            <person name="Roscito J.G."/>
            <person name="Kirilenko B.M."/>
            <person name="Davalos L.M."/>
            <person name="Corthals A.P."/>
            <person name="Power M.L."/>
            <person name="Jones G."/>
            <person name="Ransome R.D."/>
            <person name="Dechmann D.K.N."/>
            <person name="Locatelli A.G."/>
            <person name="Puechmaille S.J."/>
            <person name="Fedrigo O."/>
            <person name="Jarvis E.D."/>
            <person name="Hiller M."/>
            <person name="Vernes S.C."/>
            <person name="Myers E.W."/>
            <person name="Teeling E.C."/>
        </authorList>
    </citation>
    <scope>NUCLEOTIDE SEQUENCE [LARGE SCALE GENOMIC DNA]</scope>
    <source>
        <strain evidence="2">Bat1K_MPI-CBG_1</strain>
    </source>
</reference>
<evidence type="ECO:0000313" key="3">
    <source>
        <dbReference type="Proteomes" id="UP000664940"/>
    </source>
</evidence>
<dbReference type="AlphaFoldDB" id="A0A834BAI5"/>
<comment type="caution">
    <text evidence="2">The sequence shown here is derived from an EMBL/GenBank/DDBJ whole genome shotgun (WGS) entry which is preliminary data.</text>
</comment>
<accession>A0A834BAI5</accession>
<dbReference type="EMBL" id="JABVXQ010000002">
    <property type="protein sequence ID" value="KAF6125549.1"/>
    <property type="molecule type" value="Genomic_DNA"/>
</dbReference>
<keyword evidence="1" id="KW-0472">Membrane</keyword>
<feature type="transmembrane region" description="Helical" evidence="1">
    <location>
        <begin position="35"/>
        <end position="57"/>
    </location>
</feature>
<keyword evidence="1" id="KW-1133">Transmembrane helix</keyword>
<proteinExistence type="predicted"/>
<keyword evidence="1" id="KW-0812">Transmembrane</keyword>
<feature type="transmembrane region" description="Helical" evidence="1">
    <location>
        <begin position="69"/>
        <end position="89"/>
    </location>
</feature>
<evidence type="ECO:0000313" key="2">
    <source>
        <dbReference type="EMBL" id="KAF6125549.1"/>
    </source>
</evidence>
<protein>
    <submittedName>
        <fullName evidence="2">Uncharacterized protein</fullName>
    </submittedName>
</protein>
<gene>
    <name evidence="2" type="ORF">HJG60_009966</name>
</gene>
<feature type="transmembrane region" description="Helical" evidence="1">
    <location>
        <begin position="203"/>
        <end position="220"/>
    </location>
</feature>
<evidence type="ECO:0000256" key="1">
    <source>
        <dbReference type="SAM" id="Phobius"/>
    </source>
</evidence>
<sequence>MFVWIQSFHLVTCRFFESSAGNACKCVHSGHFLQLLLILIYASFDVDFKIIITMVVATPSVFVGGRKYLLINVRMMFFGFFLTMVDSLYHRQFTFKKYILLIMLLQLSQFSPSAPLRLVSPLLSSCPCVMHVSSLASPFPVLFLTSPYFVPSNLCFLILVPFPPFSPFLLPVDNPPNDLQIYDSVSVVLVCLAYSFDSIMDSCEFIAILMFLILISFFLYSL</sequence>
<feature type="transmembrane region" description="Helical" evidence="1">
    <location>
        <begin position="139"/>
        <end position="159"/>
    </location>
</feature>
<dbReference type="Proteomes" id="UP000664940">
    <property type="component" value="Unassembled WGS sequence"/>
</dbReference>
<name>A0A834BAI5_9CHIR</name>